<accession>A0A0A8ZLV1</accession>
<reference evidence="1" key="2">
    <citation type="journal article" date="2015" name="Data Brief">
        <title>Shoot transcriptome of the giant reed, Arundo donax.</title>
        <authorList>
            <person name="Barrero R.A."/>
            <person name="Guerrero F.D."/>
            <person name="Moolhuijzen P."/>
            <person name="Goolsby J.A."/>
            <person name="Tidwell J."/>
            <person name="Bellgard S.E."/>
            <person name="Bellgard M.I."/>
        </authorList>
    </citation>
    <scope>NUCLEOTIDE SEQUENCE</scope>
    <source>
        <tissue evidence="1">Shoot tissue taken approximately 20 cm above the soil surface</tissue>
    </source>
</reference>
<protein>
    <submittedName>
        <fullName evidence="1">Uncharacterized protein</fullName>
    </submittedName>
</protein>
<proteinExistence type="predicted"/>
<name>A0A0A8ZLV1_ARUDO</name>
<evidence type="ECO:0000313" key="1">
    <source>
        <dbReference type="EMBL" id="JAD39786.1"/>
    </source>
</evidence>
<sequence length="59" mass="6581">MAQKHRTKKKDPTACPVCHCLPSGSISRRARARLLASAQRLSHSPEGDKPTRKLVAFVW</sequence>
<organism evidence="1">
    <name type="scientific">Arundo donax</name>
    <name type="common">Giant reed</name>
    <name type="synonym">Donax arundinaceus</name>
    <dbReference type="NCBI Taxonomy" id="35708"/>
    <lineage>
        <taxon>Eukaryota</taxon>
        <taxon>Viridiplantae</taxon>
        <taxon>Streptophyta</taxon>
        <taxon>Embryophyta</taxon>
        <taxon>Tracheophyta</taxon>
        <taxon>Spermatophyta</taxon>
        <taxon>Magnoliopsida</taxon>
        <taxon>Liliopsida</taxon>
        <taxon>Poales</taxon>
        <taxon>Poaceae</taxon>
        <taxon>PACMAD clade</taxon>
        <taxon>Arundinoideae</taxon>
        <taxon>Arundineae</taxon>
        <taxon>Arundo</taxon>
    </lineage>
</organism>
<reference evidence="1" key="1">
    <citation type="submission" date="2014-09" db="EMBL/GenBank/DDBJ databases">
        <authorList>
            <person name="Magalhaes I.L.F."/>
            <person name="Oliveira U."/>
            <person name="Santos F.R."/>
            <person name="Vidigal T.H.D.A."/>
            <person name="Brescovit A.D."/>
            <person name="Santos A.J."/>
        </authorList>
    </citation>
    <scope>NUCLEOTIDE SEQUENCE</scope>
    <source>
        <tissue evidence="1">Shoot tissue taken approximately 20 cm above the soil surface</tissue>
    </source>
</reference>
<dbReference type="AlphaFoldDB" id="A0A0A8ZLV1"/>
<dbReference type="EMBL" id="GBRH01258109">
    <property type="protein sequence ID" value="JAD39786.1"/>
    <property type="molecule type" value="Transcribed_RNA"/>
</dbReference>